<gene>
    <name evidence="3" type="ORF">SAMN05421869_12650</name>
</gene>
<proteinExistence type="predicted"/>
<sequence>MKRILLPAGGAVLATGLLAAGLAGTAQADPGYASDKLANDAAAAKAVVEFWSATNGAALKAATASDIWTKTDVAQLQSKGGYSSDTKPGTTAPIGEEKKTAAKVQNVNMPKTIGKVFFVNSKGEKKWCSATSIQSTYRNLVATAGHCVYDTAAGSDVMDKWVFVPGYYQGRAPWGIYVGYQAFTHYDFDVYEDFDRDYAFVTVFNGLNLGGGTAKKVSKAEFDAYKGIKDAKDVEISREEYRQGRLDPKSAEYYWRDKGSAPEASGPDFPGAEVTKVEVTEAEYNAARAGQGNGRKFGAPETENVTYNQALAYILKQKPDWKAGDPLPAPTKEAPATIKLDRQGNATITHFYVQQWYKPGKDTKYFKTVFFIIEGAVKDAGRLGDNVGGQGFSWNQPTKKTVRVFGYPALPHPDGNKAYTGVTPKWCYGPTSDKLVGSAAKKIEEHVALKCAMTEGADGGPWLLNYNNGKRLGYVNGVTSTFNDQDKNGRVDYISSPYFDGETNTVYRAAAASWSPKLF</sequence>
<dbReference type="OrthoDB" id="3519542at2"/>
<keyword evidence="2" id="KW-0732">Signal</keyword>
<keyword evidence="4" id="KW-1185">Reference proteome</keyword>
<evidence type="ECO:0008006" key="5">
    <source>
        <dbReference type="Google" id="ProtNLM"/>
    </source>
</evidence>
<reference evidence="3 4" key="1">
    <citation type="submission" date="2016-10" db="EMBL/GenBank/DDBJ databases">
        <authorList>
            <person name="de Groot N.N."/>
        </authorList>
    </citation>
    <scope>NUCLEOTIDE SEQUENCE [LARGE SCALE GENOMIC DNA]</scope>
    <source>
        <strain evidence="3 4">CGMCC 4.6533</strain>
    </source>
</reference>
<dbReference type="STRING" id="633440.SAMN05421869_12650"/>
<organism evidence="3 4">
    <name type="scientific">Nonomuraea jiangxiensis</name>
    <dbReference type="NCBI Taxonomy" id="633440"/>
    <lineage>
        <taxon>Bacteria</taxon>
        <taxon>Bacillati</taxon>
        <taxon>Actinomycetota</taxon>
        <taxon>Actinomycetes</taxon>
        <taxon>Streptosporangiales</taxon>
        <taxon>Streptosporangiaceae</taxon>
        <taxon>Nonomuraea</taxon>
    </lineage>
</organism>
<dbReference type="Proteomes" id="UP000199202">
    <property type="component" value="Unassembled WGS sequence"/>
</dbReference>
<dbReference type="InterPro" id="IPR009003">
    <property type="entry name" value="Peptidase_S1_PA"/>
</dbReference>
<feature type="compositionally biased region" description="Polar residues" evidence="1">
    <location>
        <begin position="78"/>
        <end position="89"/>
    </location>
</feature>
<evidence type="ECO:0000313" key="4">
    <source>
        <dbReference type="Proteomes" id="UP000199202"/>
    </source>
</evidence>
<dbReference type="SUPFAM" id="SSF50494">
    <property type="entry name" value="Trypsin-like serine proteases"/>
    <property type="match status" value="1"/>
</dbReference>
<evidence type="ECO:0000256" key="2">
    <source>
        <dbReference type="SAM" id="SignalP"/>
    </source>
</evidence>
<name>A0A1G9KAH9_9ACTN</name>
<dbReference type="InterPro" id="IPR043504">
    <property type="entry name" value="Peptidase_S1_PA_chymotrypsin"/>
</dbReference>
<feature type="chain" id="PRO_5011724583" description="V8-like Glu-specific endopeptidase" evidence="2">
    <location>
        <begin position="29"/>
        <end position="519"/>
    </location>
</feature>
<evidence type="ECO:0000256" key="1">
    <source>
        <dbReference type="SAM" id="MobiDB-lite"/>
    </source>
</evidence>
<evidence type="ECO:0000313" key="3">
    <source>
        <dbReference type="EMBL" id="SDL46435.1"/>
    </source>
</evidence>
<feature type="region of interest" description="Disordered" evidence="1">
    <location>
        <begin position="78"/>
        <end position="97"/>
    </location>
</feature>
<dbReference type="Gene3D" id="2.40.10.10">
    <property type="entry name" value="Trypsin-like serine proteases"/>
    <property type="match status" value="2"/>
</dbReference>
<dbReference type="EMBL" id="FNDJ01000026">
    <property type="protein sequence ID" value="SDL46435.1"/>
    <property type="molecule type" value="Genomic_DNA"/>
</dbReference>
<dbReference type="AlphaFoldDB" id="A0A1G9KAH9"/>
<dbReference type="RefSeq" id="WP_090944927.1">
    <property type="nucleotide sequence ID" value="NZ_FNDJ01000026.1"/>
</dbReference>
<feature type="signal peptide" evidence="2">
    <location>
        <begin position="1"/>
        <end position="28"/>
    </location>
</feature>
<protein>
    <recommendedName>
        <fullName evidence="5">V8-like Glu-specific endopeptidase</fullName>
    </recommendedName>
</protein>
<accession>A0A1G9KAH9</accession>